<comment type="caution">
    <text evidence="2">The sequence shown here is derived from an EMBL/GenBank/DDBJ whole genome shotgun (WGS) entry which is preliminary data.</text>
</comment>
<proteinExistence type="predicted"/>
<dbReference type="EMBL" id="LFIW01001657">
    <property type="protein sequence ID" value="KZL81447.1"/>
    <property type="molecule type" value="Genomic_DNA"/>
</dbReference>
<evidence type="ECO:0000313" key="3">
    <source>
        <dbReference type="Proteomes" id="UP000076584"/>
    </source>
</evidence>
<protein>
    <submittedName>
        <fullName evidence="2">Uncharacterized protein</fullName>
    </submittedName>
</protein>
<name>A0A167BKY5_COLIC</name>
<evidence type="ECO:0000313" key="2">
    <source>
        <dbReference type="EMBL" id="KZL81447.1"/>
    </source>
</evidence>
<dbReference type="STRING" id="1573173.A0A167BKY5"/>
<feature type="compositionally biased region" description="Basic and acidic residues" evidence="1">
    <location>
        <begin position="548"/>
        <end position="561"/>
    </location>
</feature>
<organism evidence="2 3">
    <name type="scientific">Colletotrichum incanum</name>
    <name type="common">Soybean anthracnose fungus</name>
    <dbReference type="NCBI Taxonomy" id="1573173"/>
    <lineage>
        <taxon>Eukaryota</taxon>
        <taxon>Fungi</taxon>
        <taxon>Dikarya</taxon>
        <taxon>Ascomycota</taxon>
        <taxon>Pezizomycotina</taxon>
        <taxon>Sordariomycetes</taxon>
        <taxon>Hypocreomycetidae</taxon>
        <taxon>Glomerellales</taxon>
        <taxon>Glomerellaceae</taxon>
        <taxon>Colletotrichum</taxon>
        <taxon>Colletotrichum spaethianum species complex</taxon>
    </lineage>
</organism>
<dbReference type="Proteomes" id="UP000076584">
    <property type="component" value="Unassembled WGS sequence"/>
</dbReference>
<gene>
    <name evidence="2" type="ORF">CI238_09747</name>
</gene>
<dbReference type="AlphaFoldDB" id="A0A167BKY5"/>
<feature type="region of interest" description="Disordered" evidence="1">
    <location>
        <begin position="513"/>
        <end position="561"/>
    </location>
</feature>
<keyword evidence="3" id="KW-1185">Reference proteome</keyword>
<reference evidence="2 3" key="1">
    <citation type="submission" date="2015-06" db="EMBL/GenBank/DDBJ databases">
        <title>Survival trade-offs in plant roots during colonization by closely related pathogenic and mutualistic fungi.</title>
        <authorList>
            <person name="Hacquard S."/>
            <person name="Kracher B."/>
            <person name="Hiruma K."/>
            <person name="Weinman A."/>
            <person name="Muench P."/>
            <person name="Garrido Oter R."/>
            <person name="Ver Loren van Themaat E."/>
            <person name="Dallerey J.-F."/>
            <person name="Damm U."/>
            <person name="Henrissat B."/>
            <person name="Lespinet O."/>
            <person name="Thon M."/>
            <person name="Kemen E."/>
            <person name="McHardy A.C."/>
            <person name="Schulze-Lefert P."/>
            <person name="O'Connell R.J."/>
        </authorList>
    </citation>
    <scope>NUCLEOTIDE SEQUENCE [LARGE SCALE GENOMIC DNA]</scope>
    <source>
        <strain evidence="2 3">MAFF 238704</strain>
    </source>
</reference>
<accession>A0A167BKY5</accession>
<evidence type="ECO:0000256" key="1">
    <source>
        <dbReference type="SAM" id="MobiDB-lite"/>
    </source>
</evidence>
<feature type="non-terminal residue" evidence="2">
    <location>
        <position position="1"/>
    </location>
</feature>
<sequence length="627" mass="71640">LWAWLTLFTPTPIPNRPLHSVRTNARTTFFFKPPFHLFHSNRGSQHRKLNSLRLPAIPCFTESCSDLPKVVPICQSPSISNVWWTYLAAEVVANAHRAKNRQRTFVSLKNLSISSLTPRQSRQSDAVRLHSSQLTNPFKPFRVPRWQHLNLTTMAHRDMEIMPWECRDVEDQAEAHYNHPLRSKNKALADENARLKKLLRDNGITWSPISVAYQKQNRAGRRTRSSICSETHPYPYLPTEVLLRILKYSLTSKDPIIDPLSKLKPENLTPQERSRSNQIAIHFLATCKAMHDEGSRILWGQNSFAFTTHEAVRNFADLDFAYRKNIKHVNFRIIAQFFDDKKRKHKLERSYHPALKNDITLRTIPRVNEHTYARGGFRCYSWGQITDFLRALRAPYDPKHDKKLVRPRLFPGLESLRIDLVNFLDDFLPMPGSDLHDMASHELGCSLNELQVTGLPIDDAGSKATAELTGLLRDEGLFLAGLPSFVQLKNALKPLPGISSCARVVRAWKTLKSKKGGDGSSAGDIDSDSESDMGHHHPREPIMPPAPRETDHPKSAPNRKDLTIWKKVPKTRDGEERQWTEFCRSSGYPMEDIEEMMGDDDELGVCPCCGEPHPSLLDLLELDEDEL</sequence>